<dbReference type="GO" id="GO:0071949">
    <property type="term" value="F:FAD binding"/>
    <property type="evidence" value="ECO:0007669"/>
    <property type="project" value="InterPro"/>
</dbReference>
<evidence type="ECO:0000313" key="9">
    <source>
        <dbReference type="EMBL" id="TWI86908.1"/>
    </source>
</evidence>
<dbReference type="AlphaFoldDB" id="A0A562T0Y0"/>
<evidence type="ECO:0000313" key="10">
    <source>
        <dbReference type="Proteomes" id="UP000316778"/>
    </source>
</evidence>
<dbReference type="InterPro" id="IPR036318">
    <property type="entry name" value="FAD-bd_PCMH-like_sf"/>
</dbReference>
<dbReference type="InterPro" id="IPR017900">
    <property type="entry name" value="4Fe4S_Fe_S_CS"/>
</dbReference>
<dbReference type="Proteomes" id="UP000316778">
    <property type="component" value="Unassembled WGS sequence"/>
</dbReference>
<dbReference type="InterPro" id="IPR016166">
    <property type="entry name" value="FAD-bd_PCMH"/>
</dbReference>
<comment type="caution">
    <text evidence="9">The sequence shown here is derived from an EMBL/GenBank/DDBJ whole genome shotgun (WGS) entry which is preliminary data.</text>
</comment>
<accession>A0A562T0Y0</accession>
<evidence type="ECO:0000256" key="5">
    <source>
        <dbReference type="ARBA" id="ARBA00023002"/>
    </source>
</evidence>
<keyword evidence="7" id="KW-0411">Iron-sulfur</keyword>
<dbReference type="PROSITE" id="PS51387">
    <property type="entry name" value="FAD_PCMH"/>
    <property type="match status" value="1"/>
</dbReference>
<organism evidence="9 10">
    <name type="scientific">Chitinophaga japonensis</name>
    <name type="common">Flexibacter japonensis</name>
    <dbReference type="NCBI Taxonomy" id="104662"/>
    <lineage>
        <taxon>Bacteria</taxon>
        <taxon>Pseudomonadati</taxon>
        <taxon>Bacteroidota</taxon>
        <taxon>Chitinophagia</taxon>
        <taxon>Chitinophagales</taxon>
        <taxon>Chitinophagaceae</taxon>
        <taxon>Chitinophaga</taxon>
    </lineage>
</organism>
<evidence type="ECO:0000256" key="2">
    <source>
        <dbReference type="ARBA" id="ARBA00022630"/>
    </source>
</evidence>
<dbReference type="GO" id="GO:0051536">
    <property type="term" value="F:iron-sulfur cluster binding"/>
    <property type="evidence" value="ECO:0007669"/>
    <property type="project" value="UniProtKB-KW"/>
</dbReference>
<dbReference type="PANTHER" id="PTHR11748:SF119">
    <property type="entry name" value="D-2-HYDROXYGLUTARATE DEHYDROGENASE"/>
    <property type="match status" value="1"/>
</dbReference>
<keyword evidence="10" id="KW-1185">Reference proteome</keyword>
<dbReference type="Gene3D" id="3.30.465.10">
    <property type="match status" value="1"/>
</dbReference>
<evidence type="ECO:0000256" key="3">
    <source>
        <dbReference type="ARBA" id="ARBA00022723"/>
    </source>
</evidence>
<evidence type="ECO:0000256" key="1">
    <source>
        <dbReference type="ARBA" id="ARBA00001974"/>
    </source>
</evidence>
<dbReference type="Gene3D" id="3.30.70.2740">
    <property type="match status" value="1"/>
</dbReference>
<dbReference type="GO" id="GO:0008720">
    <property type="term" value="F:D-lactate dehydrogenase (NAD+) activity"/>
    <property type="evidence" value="ECO:0007669"/>
    <property type="project" value="TreeGrafter"/>
</dbReference>
<keyword evidence="6" id="KW-0408">Iron</keyword>
<evidence type="ECO:0000259" key="8">
    <source>
        <dbReference type="PROSITE" id="PS51387"/>
    </source>
</evidence>
<dbReference type="InterPro" id="IPR016169">
    <property type="entry name" value="FAD-bd_PCMH_sub2"/>
</dbReference>
<sequence length="976" mass="109465">MREKLRKLALELEGALYDDDAMRTLYATDASAYREMPLAVAIPAHEGDIKKLIAFARENRTSLIPRTAGTSLAGQVVGNGIVVDVSRHFTRILEINTEEQWVRVQPGVIRDELNMFLKPYGFYFGPETSTANRAMIGGMVGNNSCGSNSVVYGSTREHLLEVKALLSDGSEATFHSLTPDEFHARCDSDDLSLETQLYRQVRSLLGNHAHQEEIRREFPKPGIKRRNTGYAIDMLLETAPFTAGTEDFNFCRLIAGSEGTLAFLTEIKLNIVPLPPKETGLLCIHFNTIDESLRANVIAMRYQPSASELIDHYILECTKDNIEQSKNRFFVQGDPGAILVIEFCRDTREAITEIATRLQQELQAAGLGYHFPLLFGDDTKKIWALRKAGLGLLGNMPGDEKAVPVIEDTAVDVEDLPAYICEFNDILKKYDLYAVHYAHAGSGEIHLRPIINLKTGEGNLLFRKIAEEIATLVKKYRGSLSGEHGDGRLRGEFIRQMIGDRNYELLRQLKYTWDPQHIFNPNKIVDTPPMNSMLRYEPGQSVPPIATVFHFPEQTILQHAEQCNGSGDCRKTHLSGGTMCPSYMATRNEKDTTRARANILREFLTHSGKQNRFDHKEIYEVLDLCLACKGCKSECPSNVDMAKLKMEFLQHYYDANGVPLRARMIGNYSRLNKLAAIAPGIYNWLVRNKTTGNLVKQFSGFATGRSLPGLHATTFKSWFRRQWPGERTALPDGAPVVYLFCDEFTNYNDTHIGIKTVQLLHRLGYEVRMVQHPESARALMSKGLLRQARDIAEENVRIFRDIISENTPLLGIEPSAILSFRDEYPDLVREHLRDAAKQLAKHVYLADEFLALAAELGAIRPEQFTQEKRHIKLHGHCQQKALSSALHSKKILSLPAHYTVEVIPSGCCGMAGSFGYEKEHYDLSMQIGEMVLFPAVRQADADTLIAAPGTSCRHQVKDGTGKTALHPLEILHAALV</sequence>
<dbReference type="GO" id="GO:0004458">
    <property type="term" value="F:D-lactate dehydrogenase (cytochrome) activity"/>
    <property type="evidence" value="ECO:0007669"/>
    <property type="project" value="TreeGrafter"/>
</dbReference>
<dbReference type="Pfam" id="PF01565">
    <property type="entry name" value="FAD_binding_4"/>
    <property type="match status" value="1"/>
</dbReference>
<dbReference type="PROSITE" id="PS00198">
    <property type="entry name" value="4FE4S_FER_1"/>
    <property type="match status" value="1"/>
</dbReference>
<feature type="domain" description="FAD-binding PCMH-type" evidence="8">
    <location>
        <begin position="33"/>
        <end position="274"/>
    </location>
</feature>
<dbReference type="Pfam" id="PF13534">
    <property type="entry name" value="Fer4_17"/>
    <property type="match status" value="1"/>
</dbReference>
<dbReference type="Gene3D" id="1.10.45.10">
    <property type="entry name" value="Vanillyl-alcohol Oxidase, Chain A, domain 4"/>
    <property type="match status" value="1"/>
</dbReference>
<gene>
    <name evidence="9" type="ORF">LX66_4175</name>
</gene>
<dbReference type="RefSeq" id="WP_145717081.1">
    <property type="nucleotide sequence ID" value="NZ_BAAAFY010000004.1"/>
</dbReference>
<keyword evidence="2" id="KW-0285">Flavoprotein</keyword>
<evidence type="ECO:0000256" key="7">
    <source>
        <dbReference type="ARBA" id="ARBA00023014"/>
    </source>
</evidence>
<evidence type="ECO:0000256" key="4">
    <source>
        <dbReference type="ARBA" id="ARBA00022827"/>
    </source>
</evidence>
<dbReference type="Pfam" id="PF02913">
    <property type="entry name" value="FAD-oxidase_C"/>
    <property type="match status" value="1"/>
</dbReference>
<dbReference type="OrthoDB" id="9767256at2"/>
<dbReference type="SUPFAM" id="SSF55103">
    <property type="entry name" value="FAD-linked oxidases, C-terminal domain"/>
    <property type="match status" value="1"/>
</dbReference>
<keyword evidence="3" id="KW-0479">Metal-binding</keyword>
<dbReference type="SUPFAM" id="SSF56176">
    <property type="entry name" value="FAD-binding/transporter-associated domain-like"/>
    <property type="match status" value="1"/>
</dbReference>
<dbReference type="InterPro" id="IPR006094">
    <property type="entry name" value="Oxid_FAD_bind_N"/>
</dbReference>
<keyword evidence="4" id="KW-0274">FAD</keyword>
<reference evidence="9 10" key="1">
    <citation type="journal article" date="2013" name="Stand. Genomic Sci.">
        <title>Genomic Encyclopedia of Type Strains, Phase I: The one thousand microbial genomes (KMG-I) project.</title>
        <authorList>
            <person name="Kyrpides N.C."/>
            <person name="Woyke T."/>
            <person name="Eisen J.A."/>
            <person name="Garrity G."/>
            <person name="Lilburn T.G."/>
            <person name="Beck B.J."/>
            <person name="Whitman W.B."/>
            <person name="Hugenholtz P."/>
            <person name="Klenk H.P."/>
        </authorList>
    </citation>
    <scope>NUCLEOTIDE SEQUENCE [LARGE SCALE GENOMIC DNA]</scope>
    <source>
        <strain evidence="9 10">DSM 13484</strain>
    </source>
</reference>
<name>A0A562T0Y0_CHIJA</name>
<dbReference type="GO" id="GO:0046872">
    <property type="term" value="F:metal ion binding"/>
    <property type="evidence" value="ECO:0007669"/>
    <property type="project" value="UniProtKB-KW"/>
</dbReference>
<dbReference type="EMBL" id="VLLG01000004">
    <property type="protein sequence ID" value="TWI86908.1"/>
    <property type="molecule type" value="Genomic_DNA"/>
</dbReference>
<protein>
    <submittedName>
        <fullName evidence="9">FAD/FMN-containing dehydrogenase</fullName>
    </submittedName>
</protein>
<proteinExistence type="predicted"/>
<dbReference type="InterPro" id="IPR004113">
    <property type="entry name" value="FAD-bd_oxidored_4_C"/>
</dbReference>
<dbReference type="InterPro" id="IPR016171">
    <property type="entry name" value="Vanillyl_alc_oxidase_C-sub2"/>
</dbReference>
<dbReference type="InterPro" id="IPR016164">
    <property type="entry name" value="FAD-linked_Oxase-like_C"/>
</dbReference>
<dbReference type="PANTHER" id="PTHR11748">
    <property type="entry name" value="D-LACTATE DEHYDROGENASE"/>
    <property type="match status" value="1"/>
</dbReference>
<comment type="cofactor">
    <cofactor evidence="1">
        <name>FAD</name>
        <dbReference type="ChEBI" id="CHEBI:57692"/>
    </cofactor>
</comment>
<keyword evidence="5" id="KW-0560">Oxidoreductase</keyword>
<evidence type="ECO:0000256" key="6">
    <source>
        <dbReference type="ARBA" id="ARBA00023004"/>
    </source>
</evidence>
<dbReference type="GO" id="GO:1903457">
    <property type="term" value="P:lactate catabolic process"/>
    <property type="evidence" value="ECO:0007669"/>
    <property type="project" value="TreeGrafter"/>
</dbReference>
<dbReference type="SUPFAM" id="SSF46548">
    <property type="entry name" value="alpha-helical ferredoxin"/>
    <property type="match status" value="1"/>
</dbReference>